<dbReference type="PANTHER" id="PTHR43434:SF1">
    <property type="entry name" value="PHOSPHOGLYCOLATE PHOSPHATASE"/>
    <property type="match status" value="1"/>
</dbReference>
<organism evidence="10 11">
    <name type="scientific">Oleispira antarctica</name>
    <dbReference type="NCBI Taxonomy" id="188908"/>
    <lineage>
        <taxon>Bacteria</taxon>
        <taxon>Pseudomonadati</taxon>
        <taxon>Pseudomonadota</taxon>
        <taxon>Gammaproteobacteria</taxon>
        <taxon>Oceanospirillales</taxon>
        <taxon>Oceanospirillaceae</taxon>
        <taxon>Oleispira</taxon>
    </lineage>
</organism>
<dbReference type="InterPro" id="IPR006439">
    <property type="entry name" value="HAD-SF_hydro_IA"/>
</dbReference>
<comment type="caution">
    <text evidence="10">The sequence shown here is derived from an EMBL/GenBank/DDBJ whole genome shotgun (WGS) entry which is preliminary data.</text>
</comment>
<keyword evidence="8" id="KW-0460">Magnesium</keyword>
<evidence type="ECO:0000256" key="4">
    <source>
        <dbReference type="ARBA" id="ARBA00006171"/>
    </source>
</evidence>
<proteinExistence type="inferred from homology"/>
<accession>A0A1Y5I1Z0</accession>
<dbReference type="Pfam" id="PF13419">
    <property type="entry name" value="HAD_2"/>
    <property type="match status" value="1"/>
</dbReference>
<protein>
    <recommendedName>
        <fullName evidence="5">phosphoglycolate phosphatase</fullName>
        <ecNumber evidence="5">3.1.3.18</ecNumber>
    </recommendedName>
</protein>
<evidence type="ECO:0000256" key="5">
    <source>
        <dbReference type="ARBA" id="ARBA00013078"/>
    </source>
</evidence>
<dbReference type="PRINTS" id="PR00413">
    <property type="entry name" value="HADHALOGNASE"/>
</dbReference>
<dbReference type="InterPro" id="IPR037512">
    <property type="entry name" value="PGPase_prok"/>
</dbReference>
<dbReference type="GO" id="GO:0046872">
    <property type="term" value="F:metal ion binding"/>
    <property type="evidence" value="ECO:0007669"/>
    <property type="project" value="UniProtKB-KW"/>
</dbReference>
<dbReference type="GO" id="GO:0008967">
    <property type="term" value="F:phosphoglycolate phosphatase activity"/>
    <property type="evidence" value="ECO:0007669"/>
    <property type="project" value="UniProtKB-EC"/>
</dbReference>
<dbReference type="SFLD" id="SFLDS00003">
    <property type="entry name" value="Haloacid_Dehalogenase"/>
    <property type="match status" value="1"/>
</dbReference>
<dbReference type="InterPro" id="IPR023198">
    <property type="entry name" value="PGP-like_dom2"/>
</dbReference>
<dbReference type="EC" id="3.1.3.18" evidence="5"/>
<evidence type="ECO:0000256" key="9">
    <source>
        <dbReference type="ARBA" id="ARBA00023277"/>
    </source>
</evidence>
<dbReference type="SFLD" id="SFLDG01135">
    <property type="entry name" value="C1.5.6:_HAD__Beta-PGM__Phospha"/>
    <property type="match status" value="1"/>
</dbReference>
<evidence type="ECO:0000256" key="8">
    <source>
        <dbReference type="ARBA" id="ARBA00022842"/>
    </source>
</evidence>
<keyword evidence="6" id="KW-0479">Metal-binding</keyword>
<reference evidence="11" key="1">
    <citation type="journal article" date="2017" name="Proc. Natl. Acad. Sci. U.S.A.">
        <title>Simulation of Deepwater Horizon oil plume reveals substrate specialization within a complex community of hydrocarbon degraders.</title>
        <authorList>
            <person name="Hu P."/>
            <person name="Dubinsky E.A."/>
            <person name="Probst A.J."/>
            <person name="Wang J."/>
            <person name="Sieber C.M.K."/>
            <person name="Tom L.M."/>
            <person name="Gardinali P."/>
            <person name="Banfield J.F."/>
            <person name="Atlas R.M."/>
            <person name="Andersen G.L."/>
        </authorList>
    </citation>
    <scope>NUCLEOTIDE SEQUENCE [LARGE SCALE GENOMIC DNA]</scope>
</reference>
<dbReference type="Gene3D" id="1.10.150.240">
    <property type="entry name" value="Putative phosphatase, domain 2"/>
    <property type="match status" value="1"/>
</dbReference>
<evidence type="ECO:0000256" key="2">
    <source>
        <dbReference type="ARBA" id="ARBA00001946"/>
    </source>
</evidence>
<gene>
    <name evidence="10" type="ORF">A9R00_01990</name>
</gene>
<comment type="pathway">
    <text evidence="3">Organic acid metabolism; glycolate biosynthesis; glycolate from 2-phosphoglycolate: step 1/1.</text>
</comment>
<dbReference type="EMBL" id="MABE01000119">
    <property type="protein sequence ID" value="OUS41232.1"/>
    <property type="molecule type" value="Genomic_DNA"/>
</dbReference>
<dbReference type="SUPFAM" id="SSF56784">
    <property type="entry name" value="HAD-like"/>
    <property type="match status" value="1"/>
</dbReference>
<evidence type="ECO:0000313" key="11">
    <source>
        <dbReference type="Proteomes" id="UP000227088"/>
    </source>
</evidence>
<comment type="cofactor">
    <cofactor evidence="2">
        <name>Mg(2+)</name>
        <dbReference type="ChEBI" id="CHEBI:18420"/>
    </cofactor>
</comment>
<keyword evidence="9" id="KW-0119">Carbohydrate metabolism</keyword>
<comment type="catalytic activity">
    <reaction evidence="1">
        <text>2-phosphoglycolate + H2O = glycolate + phosphate</text>
        <dbReference type="Rhea" id="RHEA:14369"/>
        <dbReference type="ChEBI" id="CHEBI:15377"/>
        <dbReference type="ChEBI" id="CHEBI:29805"/>
        <dbReference type="ChEBI" id="CHEBI:43474"/>
        <dbReference type="ChEBI" id="CHEBI:58033"/>
        <dbReference type="EC" id="3.1.3.18"/>
    </reaction>
</comment>
<comment type="similarity">
    <text evidence="4">Belongs to the HAD-like hydrolase superfamily. CbbY/CbbZ/Gph/YieH family.</text>
</comment>
<dbReference type="NCBIfam" id="TIGR01549">
    <property type="entry name" value="HAD-SF-IA-v1"/>
    <property type="match status" value="1"/>
</dbReference>
<dbReference type="InterPro" id="IPR036412">
    <property type="entry name" value="HAD-like_sf"/>
</dbReference>
<dbReference type="InterPro" id="IPR050155">
    <property type="entry name" value="HAD-like_hydrolase_sf"/>
</dbReference>
<dbReference type="NCBIfam" id="TIGR01449">
    <property type="entry name" value="PGP_bact"/>
    <property type="match status" value="1"/>
</dbReference>
<evidence type="ECO:0000256" key="6">
    <source>
        <dbReference type="ARBA" id="ARBA00022723"/>
    </source>
</evidence>
<keyword evidence="7" id="KW-0378">Hydrolase</keyword>
<evidence type="ECO:0000313" key="10">
    <source>
        <dbReference type="EMBL" id="OUS41232.1"/>
    </source>
</evidence>
<dbReference type="SFLD" id="SFLDG01129">
    <property type="entry name" value="C1.5:_HAD__Beta-PGM__Phosphata"/>
    <property type="match status" value="1"/>
</dbReference>
<dbReference type="FunFam" id="3.40.50.1000:FF:000022">
    <property type="entry name" value="Phosphoglycolate phosphatase"/>
    <property type="match status" value="1"/>
</dbReference>
<dbReference type="InterPro" id="IPR023214">
    <property type="entry name" value="HAD_sf"/>
</dbReference>
<dbReference type="PANTHER" id="PTHR43434">
    <property type="entry name" value="PHOSPHOGLYCOLATE PHOSPHATASE"/>
    <property type="match status" value="1"/>
</dbReference>
<dbReference type="NCBIfam" id="NF009695">
    <property type="entry name" value="PRK13222.1-2"/>
    <property type="match status" value="1"/>
</dbReference>
<dbReference type="Gene3D" id="3.40.50.1000">
    <property type="entry name" value="HAD superfamily/HAD-like"/>
    <property type="match status" value="1"/>
</dbReference>
<dbReference type="GO" id="GO:0005829">
    <property type="term" value="C:cytosol"/>
    <property type="evidence" value="ECO:0007669"/>
    <property type="project" value="TreeGrafter"/>
</dbReference>
<name>A0A1Y5I1Z0_OLEAN</name>
<dbReference type="GO" id="GO:0006281">
    <property type="term" value="P:DNA repair"/>
    <property type="evidence" value="ECO:0007669"/>
    <property type="project" value="TreeGrafter"/>
</dbReference>
<dbReference type="InterPro" id="IPR041492">
    <property type="entry name" value="HAD_2"/>
</dbReference>
<dbReference type="Proteomes" id="UP000227088">
    <property type="component" value="Unassembled WGS sequence"/>
</dbReference>
<dbReference type="AlphaFoldDB" id="A0A1Y5I1Z0"/>
<dbReference type="NCBIfam" id="TIGR01509">
    <property type="entry name" value="HAD-SF-IA-v3"/>
    <property type="match status" value="1"/>
</dbReference>
<dbReference type="GO" id="GO:0005975">
    <property type="term" value="P:carbohydrate metabolic process"/>
    <property type="evidence" value="ECO:0007669"/>
    <property type="project" value="InterPro"/>
</dbReference>
<evidence type="ECO:0000256" key="7">
    <source>
        <dbReference type="ARBA" id="ARBA00022801"/>
    </source>
</evidence>
<evidence type="ECO:0000256" key="1">
    <source>
        <dbReference type="ARBA" id="ARBA00000830"/>
    </source>
</evidence>
<sequence length="245" mass="26447">MDSLSVFSKLVAELNAQPIEAVLFDLDGTLIDSVPDLAAAIDLMLQGVGKLPVGEVKVNRWVGNGASALVKRALADHDQGDELARFTGELEDDEYATAYPIFELEYAQRLTQATGLYEGVLSVLAELNAAEIKLGLITNKPRQFTLPLLRALNIQHYFNDVICGDDLEHKKPHPLPVLTALQNIDTSAEQTIMVGDSISDIKSAAAAGVKTVAVTYGYNHGISITDASNELQADAFIDKIQQLLS</sequence>
<evidence type="ECO:0000256" key="3">
    <source>
        <dbReference type="ARBA" id="ARBA00004818"/>
    </source>
</evidence>